<dbReference type="Pfam" id="PF01546">
    <property type="entry name" value="Peptidase_M20"/>
    <property type="match status" value="1"/>
</dbReference>
<dbReference type="InterPro" id="IPR036264">
    <property type="entry name" value="Bact_exopeptidase_dim_dom"/>
</dbReference>
<dbReference type="GO" id="GO:0008233">
    <property type="term" value="F:peptidase activity"/>
    <property type="evidence" value="ECO:0007669"/>
    <property type="project" value="UniProtKB-KW"/>
</dbReference>
<keyword evidence="4" id="KW-0378">Hydrolase</keyword>
<evidence type="ECO:0000313" key="8">
    <source>
        <dbReference type="EMBL" id="NJC04435.1"/>
    </source>
</evidence>
<evidence type="ECO:0000313" key="9">
    <source>
        <dbReference type="Proteomes" id="UP000558192"/>
    </source>
</evidence>
<proteinExistence type="inferred from homology"/>
<organism evidence="8 9">
    <name type="scientific">Sphingomonas kaistensis</name>
    <dbReference type="NCBI Taxonomy" id="298708"/>
    <lineage>
        <taxon>Bacteria</taxon>
        <taxon>Pseudomonadati</taxon>
        <taxon>Pseudomonadota</taxon>
        <taxon>Alphaproteobacteria</taxon>
        <taxon>Sphingomonadales</taxon>
        <taxon>Sphingomonadaceae</taxon>
        <taxon>Sphingomonas</taxon>
    </lineage>
</organism>
<dbReference type="InterPro" id="IPR001261">
    <property type="entry name" value="ArgE/DapE_CS"/>
</dbReference>
<dbReference type="Gene3D" id="3.40.630.10">
    <property type="entry name" value="Zn peptidases"/>
    <property type="match status" value="1"/>
</dbReference>
<dbReference type="GO" id="GO:0006508">
    <property type="term" value="P:proteolysis"/>
    <property type="evidence" value="ECO:0007669"/>
    <property type="project" value="UniProtKB-KW"/>
</dbReference>
<protein>
    <submittedName>
        <fullName evidence="8">Acetylornithine deacetylase/succinyl-diaminopimelate desuccinylase-like protein</fullName>
    </submittedName>
</protein>
<reference evidence="8 9" key="1">
    <citation type="submission" date="2020-03" db="EMBL/GenBank/DDBJ databases">
        <title>Genomic Encyclopedia of Type Strains, Phase IV (KMG-IV): sequencing the most valuable type-strain genomes for metagenomic binning, comparative biology and taxonomic classification.</title>
        <authorList>
            <person name="Goeker M."/>
        </authorList>
    </citation>
    <scope>NUCLEOTIDE SEQUENCE [LARGE SCALE GENOMIC DNA]</scope>
    <source>
        <strain evidence="8 9">DSM 16846</strain>
    </source>
</reference>
<dbReference type="GO" id="GO:0046872">
    <property type="term" value="F:metal ion binding"/>
    <property type="evidence" value="ECO:0007669"/>
    <property type="project" value="UniProtKB-KW"/>
</dbReference>
<dbReference type="InterPro" id="IPR047177">
    <property type="entry name" value="Pept_M20A"/>
</dbReference>
<dbReference type="Proteomes" id="UP000558192">
    <property type="component" value="Unassembled WGS sequence"/>
</dbReference>
<feature type="signal peptide" evidence="6">
    <location>
        <begin position="1"/>
        <end position="20"/>
    </location>
</feature>
<sequence length="470" mass="49909">MLMRFLGALALLAVAAPTQAATRDSADGRLLHDLFKSIVEIPTVKGRGQVPRMARLLSARLRQAGFAARDVEIVPVGETASLIVRYRGTGAKPPLLFLAHMDVVEAKRADWERDPFKLHEADGFLYGRGTSDNKLGVAHLVAAFITLKKAGFRPDRDLILGFTGDEETDMKSSMVLAERLAALKPDYAINSDSGGGRADASGKPTSFAIQVAEKTFANIAVTIRNAGGHSARPRADNAIYELAEVLGRVRGYTFPLVASDLTRSMLRDAAASSSASESLKAKVAALEAKPDDPALLAEIGREPRLGHAVRTTCVPTLLEGGHADNALPQSATATINCRIFPGVEIEEVRQTLAGLGGNAAAEWRIVGEPFGAPASPANPALFAAIQQALAPQAQGIPIFPYMTPGATDGKHFRARGIPTYGFSADFTVGGEVAGVHGLNERIPERALYEAFDFWPRLMRQLAGGGEGAAK</sequence>
<dbReference type="NCBIfam" id="NF006596">
    <property type="entry name" value="PRK09133.1"/>
    <property type="match status" value="1"/>
</dbReference>
<evidence type="ECO:0000256" key="6">
    <source>
        <dbReference type="SAM" id="SignalP"/>
    </source>
</evidence>
<dbReference type="PANTHER" id="PTHR45962">
    <property type="entry name" value="N-FATTY-ACYL-AMINO ACID SYNTHASE/HYDROLASE PM20D1"/>
    <property type="match status" value="1"/>
</dbReference>
<dbReference type="EMBL" id="JAATJC010000001">
    <property type="protein sequence ID" value="NJC04435.1"/>
    <property type="molecule type" value="Genomic_DNA"/>
</dbReference>
<evidence type="ECO:0000256" key="4">
    <source>
        <dbReference type="ARBA" id="ARBA00022801"/>
    </source>
</evidence>
<feature type="domain" description="Peptidase M20 dimerisation" evidence="7">
    <location>
        <begin position="212"/>
        <end position="355"/>
    </location>
</feature>
<name>A0A7X5Y5V5_9SPHN</name>
<dbReference type="PROSITE" id="PS00758">
    <property type="entry name" value="ARGE_DAPE_CPG2_1"/>
    <property type="match status" value="1"/>
</dbReference>
<dbReference type="RefSeq" id="WP_168067260.1">
    <property type="nucleotide sequence ID" value="NZ_JAATJC010000001.1"/>
</dbReference>
<keyword evidence="9" id="KW-1185">Reference proteome</keyword>
<keyword evidence="5" id="KW-0862">Zinc</keyword>
<dbReference type="SUPFAM" id="SSF53187">
    <property type="entry name" value="Zn-dependent exopeptidases"/>
    <property type="match status" value="1"/>
</dbReference>
<dbReference type="Pfam" id="PF07687">
    <property type="entry name" value="M20_dimer"/>
    <property type="match status" value="1"/>
</dbReference>
<keyword evidence="2" id="KW-0645">Protease</keyword>
<evidence type="ECO:0000256" key="2">
    <source>
        <dbReference type="ARBA" id="ARBA00022670"/>
    </source>
</evidence>
<accession>A0A7X5Y5V5</accession>
<comment type="caution">
    <text evidence="8">The sequence shown here is derived from an EMBL/GenBank/DDBJ whole genome shotgun (WGS) entry which is preliminary data.</text>
</comment>
<dbReference type="PANTHER" id="PTHR45962:SF1">
    <property type="entry name" value="N-FATTY-ACYL-AMINO ACID SYNTHASE_HYDROLASE PM20D1"/>
    <property type="match status" value="1"/>
</dbReference>
<dbReference type="InterPro" id="IPR011650">
    <property type="entry name" value="Peptidase_M20_dimer"/>
</dbReference>
<evidence type="ECO:0000256" key="5">
    <source>
        <dbReference type="ARBA" id="ARBA00022833"/>
    </source>
</evidence>
<gene>
    <name evidence="8" type="ORF">GGQ97_000228</name>
</gene>
<evidence type="ECO:0000256" key="3">
    <source>
        <dbReference type="ARBA" id="ARBA00022723"/>
    </source>
</evidence>
<dbReference type="Gene3D" id="1.10.150.900">
    <property type="match status" value="1"/>
</dbReference>
<evidence type="ECO:0000259" key="7">
    <source>
        <dbReference type="Pfam" id="PF07687"/>
    </source>
</evidence>
<dbReference type="SUPFAM" id="SSF55031">
    <property type="entry name" value="Bacterial exopeptidase dimerisation domain"/>
    <property type="match status" value="1"/>
</dbReference>
<dbReference type="AlphaFoldDB" id="A0A7X5Y5V5"/>
<dbReference type="Gene3D" id="3.30.70.360">
    <property type="match status" value="1"/>
</dbReference>
<dbReference type="InterPro" id="IPR002933">
    <property type="entry name" value="Peptidase_M20"/>
</dbReference>
<keyword evidence="3" id="KW-0479">Metal-binding</keyword>
<feature type="chain" id="PRO_5030809935" evidence="6">
    <location>
        <begin position="21"/>
        <end position="470"/>
    </location>
</feature>
<evidence type="ECO:0000256" key="1">
    <source>
        <dbReference type="ARBA" id="ARBA00006247"/>
    </source>
</evidence>
<keyword evidence="6" id="KW-0732">Signal</keyword>
<comment type="similarity">
    <text evidence="1">Belongs to the peptidase M20A family.</text>
</comment>